<gene>
    <name evidence="1" type="ORF">LCI24_01285</name>
</gene>
<keyword evidence="2" id="KW-1185">Reference proteome</keyword>
<evidence type="ECO:0008006" key="3">
    <source>
        <dbReference type="Google" id="ProtNLM"/>
    </source>
</evidence>
<reference evidence="1" key="1">
    <citation type="submission" date="2021-09" db="EMBL/GenBank/DDBJ databases">
        <authorList>
            <person name="Smyrli M."/>
        </authorList>
    </citation>
    <scope>NUCLEOTIDE SEQUENCE</scope>
    <source>
        <strain evidence="1">LAR25</strain>
    </source>
</reference>
<comment type="caution">
    <text evidence="1">The sequence shown here is derived from an EMBL/GenBank/DDBJ whole genome shotgun (WGS) entry which is preliminary data.</text>
</comment>
<dbReference type="Proteomes" id="UP001149303">
    <property type="component" value="Unassembled WGS sequence"/>
</dbReference>
<protein>
    <recommendedName>
        <fullName evidence="3">MORN repeat variant</fullName>
    </recommendedName>
</protein>
<dbReference type="RefSeq" id="WP_274638792.1">
    <property type="nucleotide sequence ID" value="NZ_JAIWJY010000001.1"/>
</dbReference>
<name>A0A9X4IKE3_9FLAO</name>
<accession>A0A9X4IKE3</accession>
<dbReference type="EMBL" id="JAIWJY010000001">
    <property type="protein sequence ID" value="MDE1205418.1"/>
    <property type="molecule type" value="Genomic_DNA"/>
</dbReference>
<organism evidence="1 2">
    <name type="scientific">Tenacibaculum larymnensis</name>
    <dbReference type="NCBI Taxonomy" id="2878201"/>
    <lineage>
        <taxon>Bacteria</taxon>
        <taxon>Pseudomonadati</taxon>
        <taxon>Bacteroidota</taxon>
        <taxon>Flavobacteriia</taxon>
        <taxon>Flavobacteriales</taxon>
        <taxon>Flavobacteriaceae</taxon>
        <taxon>Tenacibaculum</taxon>
    </lineage>
</organism>
<dbReference type="Gene3D" id="3.90.930.1">
    <property type="match status" value="1"/>
</dbReference>
<evidence type="ECO:0000313" key="1">
    <source>
        <dbReference type="EMBL" id="MDE1205418.1"/>
    </source>
</evidence>
<evidence type="ECO:0000313" key="2">
    <source>
        <dbReference type="Proteomes" id="UP001149303"/>
    </source>
</evidence>
<proteinExistence type="predicted"/>
<sequence>MNQELKRPEKIRVFHEDLDDNGSGKYTGLEYWYKGKPFTGFVVFEYYNNGFVASEQEYVDGQTMGWAVDYHENGKIEYESLRYGASSVVFYEYDEQGKQTDGGFVNTKALYNSVARYTGMPTIDEYGYTDE</sequence>
<dbReference type="AlphaFoldDB" id="A0A9X4IKE3"/>